<dbReference type="Proteomes" id="UP000762676">
    <property type="component" value="Unassembled WGS sequence"/>
</dbReference>
<accession>A0AAV4GSJ7</accession>
<comment type="caution">
    <text evidence="1">The sequence shown here is derived from an EMBL/GenBank/DDBJ whole genome shotgun (WGS) entry which is preliminary data.</text>
</comment>
<gene>
    <name evidence="1" type="ORF">ElyMa_002519700</name>
</gene>
<reference evidence="1 2" key="1">
    <citation type="journal article" date="2021" name="Elife">
        <title>Chloroplast acquisition without the gene transfer in kleptoplastic sea slugs, Plakobranchus ocellatus.</title>
        <authorList>
            <person name="Maeda T."/>
            <person name="Takahashi S."/>
            <person name="Yoshida T."/>
            <person name="Shimamura S."/>
            <person name="Takaki Y."/>
            <person name="Nagai Y."/>
            <person name="Toyoda A."/>
            <person name="Suzuki Y."/>
            <person name="Arimoto A."/>
            <person name="Ishii H."/>
            <person name="Satoh N."/>
            <person name="Nishiyama T."/>
            <person name="Hasebe M."/>
            <person name="Maruyama T."/>
            <person name="Minagawa J."/>
            <person name="Obokata J."/>
            <person name="Shigenobu S."/>
        </authorList>
    </citation>
    <scope>NUCLEOTIDE SEQUENCE [LARGE SCALE GENOMIC DNA]</scope>
</reference>
<protein>
    <submittedName>
        <fullName evidence="1">Uncharacterized protein</fullName>
    </submittedName>
</protein>
<keyword evidence="2" id="KW-1185">Reference proteome</keyword>
<proteinExistence type="predicted"/>
<evidence type="ECO:0000313" key="2">
    <source>
        <dbReference type="Proteomes" id="UP000762676"/>
    </source>
</evidence>
<organism evidence="1 2">
    <name type="scientific">Elysia marginata</name>
    <dbReference type="NCBI Taxonomy" id="1093978"/>
    <lineage>
        <taxon>Eukaryota</taxon>
        <taxon>Metazoa</taxon>
        <taxon>Spiralia</taxon>
        <taxon>Lophotrochozoa</taxon>
        <taxon>Mollusca</taxon>
        <taxon>Gastropoda</taxon>
        <taxon>Heterobranchia</taxon>
        <taxon>Euthyneura</taxon>
        <taxon>Panpulmonata</taxon>
        <taxon>Sacoglossa</taxon>
        <taxon>Placobranchoidea</taxon>
        <taxon>Plakobranchidae</taxon>
        <taxon>Elysia</taxon>
    </lineage>
</organism>
<dbReference type="EMBL" id="BMAT01005167">
    <property type="protein sequence ID" value="GFR88519.1"/>
    <property type="molecule type" value="Genomic_DNA"/>
</dbReference>
<name>A0AAV4GSJ7_9GAST</name>
<sequence length="94" mass="10498">MVSRLYGPLKIFPGGLLIPMSGLSWTREVTNSHDRMKVNISERKSTSLGESQHIWETVNISGRKLTSLGEGQHLWEKVNISGRKLTSLGEGQHL</sequence>
<dbReference type="AlphaFoldDB" id="A0AAV4GSJ7"/>
<evidence type="ECO:0000313" key="1">
    <source>
        <dbReference type="EMBL" id="GFR88519.1"/>
    </source>
</evidence>